<sequence length="200" mass="22699">MSASPWTTFTTAWTQHVEAKLFANGVNPKPDKGSQLEYPLSLHTYARDHVSGVVIYRTDALTVEVCLSKGNKQYITKMLDFPSNYDESEVKKFYYFISPQLVAASRREDGLQGIFKCLSDIKHETTDNPYEDVFGRWAEGEEAHYGEASTPFAIYTWELAYHLPCLIMERLMACQQFELALKVARLAFDPSTTGTDIGRC</sequence>
<evidence type="ECO:0000313" key="2">
    <source>
        <dbReference type="Proteomes" id="UP001610335"/>
    </source>
</evidence>
<keyword evidence="2" id="KW-1185">Reference proteome</keyword>
<dbReference type="EMBL" id="JBFXLS010000005">
    <property type="protein sequence ID" value="KAL2833017.1"/>
    <property type="molecule type" value="Genomic_DNA"/>
</dbReference>
<evidence type="ECO:0000313" key="1">
    <source>
        <dbReference type="EMBL" id="KAL2833017.1"/>
    </source>
</evidence>
<organism evidence="1 2">
    <name type="scientific">Aspergillus cavernicola</name>
    <dbReference type="NCBI Taxonomy" id="176166"/>
    <lineage>
        <taxon>Eukaryota</taxon>
        <taxon>Fungi</taxon>
        <taxon>Dikarya</taxon>
        <taxon>Ascomycota</taxon>
        <taxon>Pezizomycotina</taxon>
        <taxon>Eurotiomycetes</taxon>
        <taxon>Eurotiomycetidae</taxon>
        <taxon>Eurotiales</taxon>
        <taxon>Aspergillaceae</taxon>
        <taxon>Aspergillus</taxon>
        <taxon>Aspergillus subgen. Nidulantes</taxon>
    </lineage>
</organism>
<dbReference type="Proteomes" id="UP001610335">
    <property type="component" value="Unassembled WGS sequence"/>
</dbReference>
<reference evidence="1 2" key="1">
    <citation type="submission" date="2024-07" db="EMBL/GenBank/DDBJ databases">
        <title>Section-level genome sequencing and comparative genomics of Aspergillus sections Usti and Cavernicolus.</title>
        <authorList>
            <consortium name="Lawrence Berkeley National Laboratory"/>
            <person name="Nybo J.L."/>
            <person name="Vesth T.C."/>
            <person name="Theobald S."/>
            <person name="Frisvad J.C."/>
            <person name="Larsen T.O."/>
            <person name="Kjaerboelling I."/>
            <person name="Rothschild-Mancinelli K."/>
            <person name="Lyhne E.K."/>
            <person name="Kogle M.E."/>
            <person name="Barry K."/>
            <person name="Clum A."/>
            <person name="Na H."/>
            <person name="Ledsgaard L."/>
            <person name="Lin J."/>
            <person name="Lipzen A."/>
            <person name="Kuo A."/>
            <person name="Riley R."/>
            <person name="Mondo S."/>
            <person name="LaButti K."/>
            <person name="Haridas S."/>
            <person name="Pangalinan J."/>
            <person name="Salamov A.A."/>
            <person name="Simmons B.A."/>
            <person name="Magnuson J.K."/>
            <person name="Chen J."/>
            <person name="Drula E."/>
            <person name="Henrissat B."/>
            <person name="Wiebenga A."/>
            <person name="Lubbers R.J."/>
            <person name="Gomes A.C."/>
            <person name="Makela M.R."/>
            <person name="Stajich J."/>
            <person name="Grigoriev I.V."/>
            <person name="Mortensen U.H."/>
            <person name="De vries R.P."/>
            <person name="Baker S.E."/>
            <person name="Andersen M.R."/>
        </authorList>
    </citation>
    <scope>NUCLEOTIDE SEQUENCE [LARGE SCALE GENOMIC DNA]</scope>
    <source>
        <strain evidence="1 2">CBS 600.67</strain>
    </source>
</reference>
<name>A0ABR4IZ06_9EURO</name>
<accession>A0ABR4IZ06</accession>
<protein>
    <submittedName>
        <fullName evidence="1">Uncharacterized protein</fullName>
    </submittedName>
</protein>
<gene>
    <name evidence="1" type="ORF">BDW59DRAFT_94934</name>
</gene>
<proteinExistence type="predicted"/>
<comment type="caution">
    <text evidence="1">The sequence shown here is derived from an EMBL/GenBank/DDBJ whole genome shotgun (WGS) entry which is preliminary data.</text>
</comment>